<comment type="catalytic activity">
    <reaction evidence="4">
        <text>L-asparagine + H2O = L-aspartate + NH4(+)</text>
        <dbReference type="Rhea" id="RHEA:21016"/>
        <dbReference type="ChEBI" id="CHEBI:15377"/>
        <dbReference type="ChEBI" id="CHEBI:28938"/>
        <dbReference type="ChEBI" id="CHEBI:29991"/>
        <dbReference type="ChEBI" id="CHEBI:58048"/>
        <dbReference type="EC" id="3.5.1.1"/>
    </reaction>
</comment>
<evidence type="ECO:0000256" key="6">
    <source>
        <dbReference type="PIRSR" id="PIRSR001220-2"/>
    </source>
</evidence>
<dbReference type="AlphaFoldDB" id="U2PPW2"/>
<dbReference type="InterPro" id="IPR041725">
    <property type="entry name" value="L-asparaginase_I"/>
</dbReference>
<dbReference type="NCBIfam" id="TIGR00519">
    <property type="entry name" value="asnASE_I"/>
    <property type="match status" value="1"/>
</dbReference>
<gene>
    <name evidence="11" type="ORF">HMPREF0373_01825</name>
</gene>
<comment type="similarity">
    <text evidence="1">Belongs to the asparaginase 1 family.</text>
</comment>
<dbReference type="HOGENOM" id="CLU_019134_2_3_9"/>
<dbReference type="GO" id="GO:0004067">
    <property type="term" value="F:asparaginase activity"/>
    <property type="evidence" value="ECO:0007669"/>
    <property type="project" value="UniProtKB-UniRule"/>
</dbReference>
<dbReference type="PANTHER" id="PTHR11707:SF28">
    <property type="entry name" value="60 KDA LYSOPHOSPHOLIPASE"/>
    <property type="match status" value="1"/>
</dbReference>
<evidence type="ECO:0000313" key="12">
    <source>
        <dbReference type="Proteomes" id="UP000016608"/>
    </source>
</evidence>
<dbReference type="Gene3D" id="3.40.50.40">
    <property type="match status" value="1"/>
</dbReference>
<feature type="binding site" evidence="6">
    <location>
        <position position="87"/>
    </location>
    <ligand>
        <name>substrate</name>
    </ligand>
</feature>
<dbReference type="EMBL" id="AWVJ01000115">
    <property type="protein sequence ID" value="ERK46171.1"/>
    <property type="molecule type" value="Genomic_DNA"/>
</dbReference>
<keyword evidence="3" id="KW-0378">Hydrolase</keyword>
<feature type="binding site" evidence="6">
    <location>
        <begin position="118"/>
        <end position="119"/>
    </location>
    <ligand>
        <name>substrate</name>
    </ligand>
</feature>
<dbReference type="PROSITE" id="PS00917">
    <property type="entry name" value="ASN_GLN_ASE_2"/>
    <property type="match status" value="1"/>
</dbReference>
<dbReference type="Pfam" id="PF17763">
    <property type="entry name" value="Asparaginase_C"/>
    <property type="match status" value="1"/>
</dbReference>
<dbReference type="Pfam" id="PF00710">
    <property type="entry name" value="Asparaginase"/>
    <property type="match status" value="1"/>
</dbReference>
<feature type="active site" evidence="8">
    <location>
        <position position="118"/>
    </location>
</feature>
<dbReference type="InterPro" id="IPR020827">
    <property type="entry name" value="Asparaginase/glutaminase_AS1"/>
</dbReference>
<dbReference type="PROSITE" id="PS51732">
    <property type="entry name" value="ASN_GLN_ASE_3"/>
    <property type="match status" value="1"/>
</dbReference>
<feature type="active site" description="O-isoaspartyl threonine intermediate" evidence="5">
    <location>
        <position position="45"/>
    </location>
</feature>
<evidence type="ECO:0000256" key="8">
    <source>
        <dbReference type="PROSITE-ProRule" id="PRU10100"/>
    </source>
</evidence>
<dbReference type="InterPro" id="IPR037152">
    <property type="entry name" value="L-asparaginase_N_sf"/>
</dbReference>
<dbReference type="InterPro" id="IPR040919">
    <property type="entry name" value="Asparaginase_C"/>
</dbReference>
<protein>
    <recommendedName>
        <fullName evidence="2">asparaginase</fullName>
        <ecNumber evidence="2">3.5.1.1</ecNumber>
    </recommendedName>
</protein>
<dbReference type="EC" id="3.5.1.1" evidence="2"/>
<evidence type="ECO:0000256" key="5">
    <source>
        <dbReference type="PIRSR" id="PIRSR001220-1"/>
    </source>
</evidence>
<dbReference type="InterPro" id="IPR027474">
    <property type="entry name" value="L-asparaginase_N"/>
</dbReference>
<dbReference type="SFLD" id="SFLDS00057">
    <property type="entry name" value="Glutaminase/Asparaginase"/>
    <property type="match status" value="1"/>
</dbReference>
<dbReference type="PIRSF" id="PIRSF500176">
    <property type="entry name" value="L_ASNase"/>
    <property type="match status" value="1"/>
</dbReference>
<dbReference type="Proteomes" id="UP000016608">
    <property type="component" value="Unassembled WGS sequence"/>
</dbReference>
<reference evidence="11 12" key="1">
    <citation type="submission" date="2013-06" db="EMBL/GenBank/DDBJ databases">
        <authorList>
            <person name="Weinstock G."/>
            <person name="Sodergren E."/>
            <person name="Lobos E.A."/>
            <person name="Fulton L."/>
            <person name="Fulton R."/>
            <person name="Courtney L."/>
            <person name="Fronick C."/>
            <person name="O'Laughlin M."/>
            <person name="Godfrey J."/>
            <person name="Wilson R.M."/>
            <person name="Miner T."/>
            <person name="Farmer C."/>
            <person name="Delehaunty K."/>
            <person name="Cordes M."/>
            <person name="Minx P."/>
            <person name="Tomlinson C."/>
            <person name="Chen J."/>
            <person name="Wollam A."/>
            <person name="Pepin K.H."/>
            <person name="Bhonagiri V."/>
            <person name="Zhang X."/>
            <person name="Warren W."/>
            <person name="Mitreva M."/>
            <person name="Mardis E.R."/>
            <person name="Wilson R.K."/>
        </authorList>
    </citation>
    <scope>NUCLEOTIDE SEQUENCE [LARGE SCALE GENOMIC DNA]</scope>
    <source>
        <strain evidence="11 12">ATCC 29099</strain>
    </source>
</reference>
<keyword evidence="12" id="KW-1185">Reference proteome</keyword>
<evidence type="ECO:0000259" key="10">
    <source>
        <dbReference type="Pfam" id="PF17763"/>
    </source>
</evidence>
<dbReference type="InterPro" id="IPR027473">
    <property type="entry name" value="L-asparaginase_C"/>
</dbReference>
<dbReference type="InterPro" id="IPR006033">
    <property type="entry name" value="AsnA_fam"/>
</dbReference>
<evidence type="ECO:0000256" key="4">
    <source>
        <dbReference type="ARBA" id="ARBA00049366"/>
    </source>
</evidence>
<feature type="domain" description="Asparaginase/glutaminase C-terminal" evidence="10">
    <location>
        <begin position="238"/>
        <end position="353"/>
    </location>
</feature>
<evidence type="ECO:0000256" key="7">
    <source>
        <dbReference type="PROSITE-ProRule" id="PRU10099"/>
    </source>
</evidence>
<evidence type="ECO:0000256" key="2">
    <source>
        <dbReference type="ARBA" id="ARBA00012920"/>
    </source>
</evidence>
<dbReference type="PATRIC" id="fig|1256908.3.peg.1687"/>
<comment type="caution">
    <text evidence="11">The sequence shown here is derived from an EMBL/GenBank/DDBJ whole genome shotgun (WGS) entry which is preliminary data.</text>
</comment>
<dbReference type="GO" id="GO:0006520">
    <property type="term" value="P:amino acid metabolic process"/>
    <property type="evidence" value="ECO:0007669"/>
    <property type="project" value="InterPro"/>
</dbReference>
<dbReference type="InterPro" id="IPR006034">
    <property type="entry name" value="Asparaginase/glutaminase-like"/>
</dbReference>
<dbReference type="Gene3D" id="3.40.50.1170">
    <property type="entry name" value="L-asparaginase, N-terminal domain"/>
    <property type="match status" value="1"/>
</dbReference>
<dbReference type="PIRSF" id="PIRSF001220">
    <property type="entry name" value="L-ASNase_gatD"/>
    <property type="match status" value="1"/>
</dbReference>
<evidence type="ECO:0000259" key="9">
    <source>
        <dbReference type="Pfam" id="PF00710"/>
    </source>
</evidence>
<organism evidence="11 12">
    <name type="scientific">Eubacterium ramulus ATCC 29099</name>
    <dbReference type="NCBI Taxonomy" id="1256908"/>
    <lineage>
        <taxon>Bacteria</taxon>
        <taxon>Bacillati</taxon>
        <taxon>Bacillota</taxon>
        <taxon>Clostridia</taxon>
        <taxon>Eubacteriales</taxon>
        <taxon>Eubacteriaceae</taxon>
        <taxon>Eubacterium</taxon>
    </lineage>
</organism>
<evidence type="ECO:0000256" key="1">
    <source>
        <dbReference type="ARBA" id="ARBA00010518"/>
    </source>
</evidence>
<dbReference type="CDD" id="cd08963">
    <property type="entry name" value="L-asparaginase_I"/>
    <property type="match status" value="1"/>
</dbReference>
<accession>U2PPW2</accession>
<dbReference type="PROSITE" id="PS00144">
    <property type="entry name" value="ASN_GLN_ASE_1"/>
    <property type="match status" value="1"/>
</dbReference>
<feature type="active site" evidence="7">
    <location>
        <position position="45"/>
    </location>
</feature>
<dbReference type="PANTHER" id="PTHR11707">
    <property type="entry name" value="L-ASPARAGINASE"/>
    <property type="match status" value="1"/>
</dbReference>
<proteinExistence type="inferred from homology"/>
<dbReference type="InterPro" id="IPR027475">
    <property type="entry name" value="Asparaginase/glutaminase_AS2"/>
</dbReference>
<evidence type="ECO:0000313" key="11">
    <source>
        <dbReference type="EMBL" id="ERK46171.1"/>
    </source>
</evidence>
<evidence type="ECO:0000256" key="3">
    <source>
        <dbReference type="ARBA" id="ARBA00022801"/>
    </source>
</evidence>
<dbReference type="SMART" id="SM00870">
    <property type="entry name" value="Asparaginase"/>
    <property type="match status" value="1"/>
</dbReference>
<dbReference type="InterPro" id="IPR036152">
    <property type="entry name" value="Asp/glu_Ase-like_sf"/>
</dbReference>
<dbReference type="eggNOG" id="COG0252">
    <property type="taxonomic scope" value="Bacteria"/>
</dbReference>
<dbReference type="PRINTS" id="PR00139">
    <property type="entry name" value="ASNGLNASE"/>
</dbReference>
<dbReference type="SUPFAM" id="SSF53774">
    <property type="entry name" value="Glutaminase/Asparaginase"/>
    <property type="match status" value="1"/>
</dbReference>
<name>U2PPW2_EUBRA</name>
<sequence>MIDFHSVRVFLFYLSYGKIKRYNKTKNKQENIHMKNILMIGTGGTIASKQTEYGLAPGLSAEDILNYIPAVSKICEVDSLQVCNLDSTNVTPEHWKLLAKTVQENYDRYDGFVICHGTDTLAYTAAALSYMIQNSRKPIVITGAQKPIEMDVTDAKTNLLDSFIYASDNDSQDVNIVFDGKVIVGTRARKERAKSYNAFCSINFPYQAVIQDGMLVRYITEMPYTGPVRFYYEMKNSVYVLKLIPGMQPDILPYLFERYDCLVVESFGVGGIPESLLDEFYTQMNKWKDKGKILVMTTQVANEGSNMTVYEVGKKVKLDFKILEAYDMTLEATITKMMWLMGMGDQTFEEMKRDFYRLVNHDILFTKRMEGEFR</sequence>
<dbReference type="FunFam" id="3.40.50.1170:FF:000001">
    <property type="entry name" value="L-asparaginase 2"/>
    <property type="match status" value="1"/>
</dbReference>
<feature type="domain" description="L-asparaginase N-terminal" evidence="9">
    <location>
        <begin position="36"/>
        <end position="213"/>
    </location>
</feature>